<reference evidence="1" key="2">
    <citation type="journal article" date="2015" name="Data Brief">
        <title>Shoot transcriptome of the giant reed, Arundo donax.</title>
        <authorList>
            <person name="Barrero R.A."/>
            <person name="Guerrero F.D."/>
            <person name="Moolhuijzen P."/>
            <person name="Goolsby J.A."/>
            <person name="Tidwell J."/>
            <person name="Bellgard S.E."/>
            <person name="Bellgard M.I."/>
        </authorList>
    </citation>
    <scope>NUCLEOTIDE SEQUENCE</scope>
    <source>
        <tissue evidence="1">Shoot tissue taken approximately 20 cm above the soil surface</tissue>
    </source>
</reference>
<reference evidence="1" key="1">
    <citation type="submission" date="2014-09" db="EMBL/GenBank/DDBJ databases">
        <authorList>
            <person name="Magalhaes I.L.F."/>
            <person name="Oliveira U."/>
            <person name="Santos F.R."/>
            <person name="Vidigal T.H.D.A."/>
            <person name="Brescovit A.D."/>
            <person name="Santos A.J."/>
        </authorList>
    </citation>
    <scope>NUCLEOTIDE SEQUENCE</scope>
    <source>
        <tissue evidence="1">Shoot tissue taken approximately 20 cm above the soil surface</tissue>
    </source>
</reference>
<accession>A0A0A9BNJ5</accession>
<dbReference type="AlphaFoldDB" id="A0A0A9BNJ5"/>
<dbReference type="EMBL" id="GBRH01234172">
    <property type="protein sequence ID" value="JAD63723.1"/>
    <property type="molecule type" value="Transcribed_RNA"/>
</dbReference>
<evidence type="ECO:0000313" key="1">
    <source>
        <dbReference type="EMBL" id="JAD63723.1"/>
    </source>
</evidence>
<name>A0A0A9BNJ5_ARUDO</name>
<organism evidence="1">
    <name type="scientific">Arundo donax</name>
    <name type="common">Giant reed</name>
    <name type="synonym">Donax arundinaceus</name>
    <dbReference type="NCBI Taxonomy" id="35708"/>
    <lineage>
        <taxon>Eukaryota</taxon>
        <taxon>Viridiplantae</taxon>
        <taxon>Streptophyta</taxon>
        <taxon>Embryophyta</taxon>
        <taxon>Tracheophyta</taxon>
        <taxon>Spermatophyta</taxon>
        <taxon>Magnoliopsida</taxon>
        <taxon>Liliopsida</taxon>
        <taxon>Poales</taxon>
        <taxon>Poaceae</taxon>
        <taxon>PACMAD clade</taxon>
        <taxon>Arundinoideae</taxon>
        <taxon>Arundineae</taxon>
        <taxon>Arundo</taxon>
    </lineage>
</organism>
<protein>
    <submittedName>
        <fullName evidence="1">Uncharacterized protein</fullName>
    </submittedName>
</protein>
<sequence>MLLALSFEEHNIPCNHEYMMLGHSICIQIELHVCVITLYINDLEGVHNRAWCNYSFLKETGATSPALYWRLLDGNQKSTR</sequence>
<proteinExistence type="predicted"/>